<dbReference type="GO" id="GO:0003677">
    <property type="term" value="F:DNA binding"/>
    <property type="evidence" value="ECO:0007669"/>
    <property type="project" value="UniProtKB-UniRule"/>
</dbReference>
<organism evidence="4 5">
    <name type="scientific">Candidatus Zymogenus saltonus</name>
    <dbReference type="NCBI Taxonomy" id="2844893"/>
    <lineage>
        <taxon>Bacteria</taxon>
        <taxon>Deltaproteobacteria</taxon>
        <taxon>Candidatus Zymogenia</taxon>
        <taxon>Candidatus Zymogeniales</taxon>
        <taxon>Candidatus Zymogenaceae</taxon>
        <taxon>Candidatus Zymogenus</taxon>
    </lineage>
</organism>
<dbReference type="InterPro" id="IPR001647">
    <property type="entry name" value="HTH_TetR"/>
</dbReference>
<proteinExistence type="predicted"/>
<dbReference type="InterPro" id="IPR009057">
    <property type="entry name" value="Homeodomain-like_sf"/>
</dbReference>
<dbReference type="Pfam" id="PF00440">
    <property type="entry name" value="TetR_N"/>
    <property type="match status" value="1"/>
</dbReference>
<comment type="caution">
    <text evidence="4">The sequence shown here is derived from an EMBL/GenBank/DDBJ whole genome shotgun (WGS) entry which is preliminary data.</text>
</comment>
<sequence length="205" mass="23806">MAQTLKEEIRENIDAAALEVFGRKGFRGTTMAEIAAEAGVSVGNIYRYYRGKEDLFYSLITPDFIEELKSLFRAKMKTADGMELAEMRDYDPMNVRDIALKDFFSRNRLKTIIVMDRNEGTRYEGFKEEMVEFIIETALQYIDTVKDKRTITLSRIKIDLLKVVYSNLYSAVVEILKLYSKSEDIDDAYETLLDYHFFGIVKLMS</sequence>
<feature type="DNA-binding region" description="H-T-H motif" evidence="2">
    <location>
        <begin position="30"/>
        <end position="49"/>
    </location>
</feature>
<name>A0A9D8KGV5_9DELT</name>
<dbReference type="Proteomes" id="UP000809273">
    <property type="component" value="Unassembled WGS sequence"/>
</dbReference>
<accession>A0A9D8KGV5</accession>
<gene>
    <name evidence="4" type="ORF">JW984_16560</name>
</gene>
<dbReference type="EMBL" id="JAFGIX010000089">
    <property type="protein sequence ID" value="MBN1574810.1"/>
    <property type="molecule type" value="Genomic_DNA"/>
</dbReference>
<dbReference type="InterPro" id="IPR050109">
    <property type="entry name" value="HTH-type_TetR-like_transc_reg"/>
</dbReference>
<evidence type="ECO:0000256" key="1">
    <source>
        <dbReference type="ARBA" id="ARBA00023125"/>
    </source>
</evidence>
<dbReference type="PRINTS" id="PR00455">
    <property type="entry name" value="HTHTETR"/>
</dbReference>
<evidence type="ECO:0000313" key="5">
    <source>
        <dbReference type="Proteomes" id="UP000809273"/>
    </source>
</evidence>
<dbReference type="PANTHER" id="PTHR30055">
    <property type="entry name" value="HTH-TYPE TRANSCRIPTIONAL REGULATOR RUTR"/>
    <property type="match status" value="1"/>
</dbReference>
<dbReference type="Gene3D" id="1.10.357.10">
    <property type="entry name" value="Tetracycline Repressor, domain 2"/>
    <property type="match status" value="1"/>
</dbReference>
<evidence type="ECO:0000313" key="4">
    <source>
        <dbReference type="EMBL" id="MBN1574810.1"/>
    </source>
</evidence>
<keyword evidence="1 2" id="KW-0238">DNA-binding</keyword>
<dbReference type="SUPFAM" id="SSF46689">
    <property type="entry name" value="Homeodomain-like"/>
    <property type="match status" value="1"/>
</dbReference>
<reference evidence="4" key="2">
    <citation type="submission" date="2021-01" db="EMBL/GenBank/DDBJ databases">
        <authorList>
            <person name="Hahn C.R."/>
            <person name="Youssef N.H."/>
            <person name="Elshahed M."/>
        </authorList>
    </citation>
    <scope>NUCLEOTIDE SEQUENCE</scope>
    <source>
        <strain evidence="4">Zod_Metabat.24</strain>
    </source>
</reference>
<feature type="domain" description="HTH tetR-type" evidence="3">
    <location>
        <begin position="7"/>
        <end position="67"/>
    </location>
</feature>
<evidence type="ECO:0000256" key="2">
    <source>
        <dbReference type="PROSITE-ProRule" id="PRU00335"/>
    </source>
</evidence>
<dbReference type="PROSITE" id="PS50977">
    <property type="entry name" value="HTH_TETR_2"/>
    <property type="match status" value="1"/>
</dbReference>
<dbReference type="AlphaFoldDB" id="A0A9D8KGV5"/>
<reference evidence="4" key="1">
    <citation type="journal article" date="2021" name="Environ. Microbiol.">
        <title>Genomic characterization of three novel Desulfobacterota classes expand the metabolic and phylogenetic diversity of the phylum.</title>
        <authorList>
            <person name="Murphy C.L."/>
            <person name="Biggerstaff J."/>
            <person name="Eichhorn A."/>
            <person name="Ewing E."/>
            <person name="Shahan R."/>
            <person name="Soriano D."/>
            <person name="Stewart S."/>
            <person name="VanMol K."/>
            <person name="Walker R."/>
            <person name="Walters P."/>
            <person name="Elshahed M.S."/>
            <person name="Youssef N.H."/>
        </authorList>
    </citation>
    <scope>NUCLEOTIDE SEQUENCE</scope>
    <source>
        <strain evidence="4">Zod_Metabat.24</strain>
    </source>
</reference>
<protein>
    <submittedName>
        <fullName evidence="4">TetR/AcrR family transcriptional regulator</fullName>
    </submittedName>
</protein>
<evidence type="ECO:0000259" key="3">
    <source>
        <dbReference type="PROSITE" id="PS50977"/>
    </source>
</evidence>